<evidence type="ECO:0000313" key="2">
    <source>
        <dbReference type="Proteomes" id="UP000789901"/>
    </source>
</evidence>
<reference evidence="1 2" key="1">
    <citation type="submission" date="2021-06" db="EMBL/GenBank/DDBJ databases">
        <authorList>
            <person name="Kallberg Y."/>
            <person name="Tangrot J."/>
            <person name="Rosling A."/>
        </authorList>
    </citation>
    <scope>NUCLEOTIDE SEQUENCE [LARGE SCALE GENOMIC DNA]</scope>
    <source>
        <strain evidence="1 2">120-4 pot B 10/14</strain>
    </source>
</reference>
<evidence type="ECO:0000313" key="1">
    <source>
        <dbReference type="EMBL" id="CAG8832579.1"/>
    </source>
</evidence>
<protein>
    <submittedName>
        <fullName evidence="1">6801_t:CDS:1</fullName>
    </submittedName>
</protein>
<organism evidence="1 2">
    <name type="scientific">Gigaspora margarita</name>
    <dbReference type="NCBI Taxonomy" id="4874"/>
    <lineage>
        <taxon>Eukaryota</taxon>
        <taxon>Fungi</taxon>
        <taxon>Fungi incertae sedis</taxon>
        <taxon>Mucoromycota</taxon>
        <taxon>Glomeromycotina</taxon>
        <taxon>Glomeromycetes</taxon>
        <taxon>Diversisporales</taxon>
        <taxon>Gigasporaceae</taxon>
        <taxon>Gigaspora</taxon>
    </lineage>
</organism>
<proteinExistence type="predicted"/>
<comment type="caution">
    <text evidence="1">The sequence shown here is derived from an EMBL/GenBank/DDBJ whole genome shotgun (WGS) entry which is preliminary data.</text>
</comment>
<feature type="non-terminal residue" evidence="1">
    <location>
        <position position="227"/>
    </location>
</feature>
<dbReference type="EMBL" id="CAJVQB010045655">
    <property type="protein sequence ID" value="CAG8832579.1"/>
    <property type="molecule type" value="Genomic_DNA"/>
</dbReference>
<keyword evidence="2" id="KW-1185">Reference proteome</keyword>
<name>A0ABN7WHJ1_GIGMA</name>
<gene>
    <name evidence="1" type="ORF">GMARGA_LOCUS31124</name>
</gene>
<accession>A0ABN7WHJ1</accession>
<dbReference type="Proteomes" id="UP000789901">
    <property type="component" value="Unassembled WGS sequence"/>
</dbReference>
<sequence length="227" mass="26478">MFKKLYTNRSSWAQTYILFQFNADIQSTQSIESFNNIIKKFLNSSSTLCELEEEMNKKHEQKSRYCKLVDIKAQYTTIGLLHISSQFFSTVDNVLISFLTLHILFSQRFQVSHSFTYKGQKEHVISEVCFIYVLKNVVDEPQVTLKAILDYNRTSNIIEIWRIPIESSMNTTIQMNLIIQSLRNFQGSNYYTSIQKVTSQKNRYEVAFSIAKTTINIALETKSDDKL</sequence>